<keyword evidence="1" id="KW-1133">Transmembrane helix</keyword>
<keyword evidence="1" id="KW-0472">Membrane</keyword>
<keyword evidence="3" id="KW-1185">Reference proteome</keyword>
<evidence type="ECO:0000313" key="3">
    <source>
        <dbReference type="Proteomes" id="UP000061660"/>
    </source>
</evidence>
<organism evidence="2 3">
    <name type="scientific">Paenibacillus naphthalenovorans</name>
    <dbReference type="NCBI Taxonomy" id="162209"/>
    <lineage>
        <taxon>Bacteria</taxon>
        <taxon>Bacillati</taxon>
        <taxon>Bacillota</taxon>
        <taxon>Bacilli</taxon>
        <taxon>Bacillales</taxon>
        <taxon>Paenibacillaceae</taxon>
        <taxon>Paenibacillus</taxon>
    </lineage>
</organism>
<protein>
    <submittedName>
        <fullName evidence="2">Uncharacterized protein</fullName>
    </submittedName>
</protein>
<dbReference type="AlphaFoldDB" id="A0A0U2UGC2"/>
<feature type="transmembrane region" description="Helical" evidence="1">
    <location>
        <begin position="6"/>
        <end position="29"/>
    </location>
</feature>
<dbReference type="EMBL" id="CP013652">
    <property type="protein sequence ID" value="ALS25273.1"/>
    <property type="molecule type" value="Genomic_DNA"/>
</dbReference>
<accession>A0A0U2UGC2</accession>
<keyword evidence="1" id="KW-0812">Transmembrane</keyword>
<dbReference type="PATRIC" id="fig|162209.4.peg.5296"/>
<proteinExistence type="predicted"/>
<dbReference type="STRING" id="162209.IJ22_50110"/>
<evidence type="ECO:0000313" key="2">
    <source>
        <dbReference type="EMBL" id="ALS25273.1"/>
    </source>
</evidence>
<evidence type="ECO:0000256" key="1">
    <source>
        <dbReference type="SAM" id="Phobius"/>
    </source>
</evidence>
<gene>
    <name evidence="2" type="ORF">IJ22_50110</name>
</gene>
<dbReference type="Proteomes" id="UP000061660">
    <property type="component" value="Chromosome"/>
</dbReference>
<reference evidence="2 3" key="2">
    <citation type="journal article" date="2016" name="Genome Announc.">
        <title>Complete Genome Sequences of Two Interactive Moderate Thermophiles, Paenibacillus napthalenovorans 32O-Y and Paenibacillus sp. 32O-W.</title>
        <authorList>
            <person name="Butler R.R.III."/>
            <person name="Wang J."/>
            <person name="Stark B.C."/>
            <person name="Pombert J.F."/>
        </authorList>
    </citation>
    <scope>NUCLEOTIDE SEQUENCE [LARGE SCALE GENOMIC DNA]</scope>
    <source>
        <strain evidence="2 3">32O-Y</strain>
    </source>
</reference>
<dbReference type="KEGG" id="pnp:IJ22_50110"/>
<reference evidence="3" key="1">
    <citation type="submission" date="2015-12" db="EMBL/GenBank/DDBJ databases">
        <title>Complete genome sequences of two moderately thermophilic Paenibacillus species.</title>
        <authorList>
            <person name="Butler R.III."/>
            <person name="Wang J."/>
            <person name="Stark B.C."/>
            <person name="Pombert J.-F."/>
        </authorList>
    </citation>
    <scope>NUCLEOTIDE SEQUENCE [LARGE SCALE GENOMIC DNA]</scope>
    <source>
        <strain evidence="3">32O-Y</strain>
    </source>
</reference>
<sequence>MNSIFFPKPLFIAVVVTLTLFLIVIGVGFRKDSTRIMHAVSWDRVKAYQYEKTPGLKRAEELGLTRSYQIEMPVPETDLILSIYEVWYNKEHVYFFYSFERTKGSFAKHLKDREAPVLSFRAFLSDSTEDTDTAGNASYPLNWPSWEGARHQGKFHQRLAVAPFIEEDQVLVSRIEEIVLKQVLVQWGDHTYPLEDIRLPLHIDLTTGQNETVPLWHSE</sequence>
<name>A0A0U2UGC2_9BACL</name>